<gene>
    <name evidence="4" type="ORF">MM415B02139_0005</name>
</gene>
<dbReference type="Pfam" id="PF23139">
    <property type="entry name" value="OB_YrrC"/>
    <property type="match status" value="1"/>
</dbReference>
<organism evidence="4">
    <name type="scientific">viral metagenome</name>
    <dbReference type="NCBI Taxonomy" id="1070528"/>
    <lineage>
        <taxon>unclassified sequences</taxon>
        <taxon>metagenomes</taxon>
        <taxon>organismal metagenomes</taxon>
    </lineage>
</organism>
<keyword evidence="2" id="KW-0067">ATP-binding</keyword>
<keyword evidence="1" id="KW-0547">Nucleotide-binding</keyword>
<dbReference type="InterPro" id="IPR003593">
    <property type="entry name" value="AAA+_ATPase"/>
</dbReference>
<dbReference type="InterPro" id="IPR055446">
    <property type="entry name" value="RecD2_N_OB"/>
</dbReference>
<protein>
    <submittedName>
        <fullName evidence="4">Putative ATPase domain containing protein</fullName>
    </submittedName>
</protein>
<reference evidence="4" key="1">
    <citation type="submission" date="2020-03" db="EMBL/GenBank/DDBJ databases">
        <title>The deep terrestrial virosphere.</title>
        <authorList>
            <person name="Holmfeldt K."/>
            <person name="Nilsson E."/>
            <person name="Simone D."/>
            <person name="Lopez-Fernandez M."/>
            <person name="Wu X."/>
            <person name="de Brujin I."/>
            <person name="Lundin D."/>
            <person name="Andersson A."/>
            <person name="Bertilsson S."/>
            <person name="Dopson M."/>
        </authorList>
    </citation>
    <scope>NUCLEOTIDE SEQUENCE</scope>
    <source>
        <strain evidence="4">MM415B02139</strain>
    </source>
</reference>
<dbReference type="AlphaFoldDB" id="A0A6M3KWK6"/>
<dbReference type="EMBL" id="MT142614">
    <property type="protein sequence ID" value="QJA86092.1"/>
    <property type="molecule type" value="Genomic_DNA"/>
</dbReference>
<dbReference type="Pfam" id="PF14490">
    <property type="entry name" value="HHH_RecD2"/>
    <property type="match status" value="1"/>
</dbReference>
<dbReference type="CDD" id="cd18809">
    <property type="entry name" value="SF1_C_RecD"/>
    <property type="match status" value="1"/>
</dbReference>
<dbReference type="SUPFAM" id="SSF52540">
    <property type="entry name" value="P-loop containing nucleoside triphosphate hydrolases"/>
    <property type="match status" value="1"/>
</dbReference>
<evidence type="ECO:0000256" key="1">
    <source>
        <dbReference type="ARBA" id="ARBA00022741"/>
    </source>
</evidence>
<evidence type="ECO:0000256" key="2">
    <source>
        <dbReference type="ARBA" id="ARBA00022840"/>
    </source>
</evidence>
<dbReference type="PANTHER" id="PTHR43788">
    <property type="entry name" value="DNA2/NAM7 HELICASE FAMILY MEMBER"/>
    <property type="match status" value="1"/>
</dbReference>
<name>A0A6M3KWK6_9ZZZZ</name>
<dbReference type="InterPro" id="IPR029493">
    <property type="entry name" value="RecD2-like_HHH"/>
</dbReference>
<feature type="domain" description="AAA+ ATPase" evidence="3">
    <location>
        <begin position="367"/>
        <end position="552"/>
    </location>
</feature>
<dbReference type="Pfam" id="PF13538">
    <property type="entry name" value="UvrD_C_2"/>
    <property type="match status" value="1"/>
</dbReference>
<sequence>MPATLEEITLSFVRERVRFDRHGQDKGPCMAILECVAVNGEAPAEPESQPPVAESRRHRPANSVAFFDDPNLITVKAETEPNELVYGLAYRFYGRWLKHPRYGRQFAAKTFVRAQPHGRKGTITYLCQAPWIGRQTAIRLWDRFGGDAVRICRESPEVASAAGGSQFNLDRATEAAAWMENESRLEAVTIDMIDLLAGRGFPKGTGKAAVAEWGNRAAGLVHHNPYLLMRFRGCGFLRTDAMYLDLGGDPARLKRQALCAWHAIASDSNGHTWFQPQVVERGLRERIGGAKLRVVDALWLAKRAGLLAVHREPGERTPWLADSRKAGNEAAVAERVSEWLAAAGQWPSIDGLDTSDHQRERLADALAGPLGIFTGGPGTGKTYCAARAIAELIRLHGAGQVAVCAPTGKAAVRITEAMTGYGIDLRARTIHSLLKVASRTEGDGWGFEHGADNPLPFRFVVVDEASMIDTDLMAALMRACGAGTHLLLVGDTGQLPPVGHGAPLRDLIAAGVPCGELSEIRRNSGQVVIACHQIRAGERFHTNPVIRPEVGHNLKLLAASGADGALRKIIDTIHKIDENGLGNPVWDCQVIVAVNAKSGLSRKAVNERLQGELNPTGVKVPGNPFRVGDKIVCLKNGWYPAVEDAPPTFNAEKNEDGQVYAANGEQAEVKLVESNFTIAQLDAPPRLVLIPRAGDDEGEQAEKEAEESAGTGCRWDLAYAISCHKAQGAEFSFCFIVLDEYPGARRVCSREWLYTAISRAKVACLLVGKLSTAHGMIPREAIKRRKTFLAEQIRKES</sequence>
<dbReference type="GO" id="GO:0005524">
    <property type="term" value="F:ATP binding"/>
    <property type="evidence" value="ECO:0007669"/>
    <property type="project" value="UniProtKB-KW"/>
</dbReference>
<accession>A0A6M3KWK6</accession>
<dbReference type="CDD" id="cd17933">
    <property type="entry name" value="DEXSc_RecD-like"/>
    <property type="match status" value="1"/>
</dbReference>
<dbReference type="PANTHER" id="PTHR43788:SF6">
    <property type="entry name" value="DNA HELICASE B"/>
    <property type="match status" value="1"/>
</dbReference>
<dbReference type="GO" id="GO:0003678">
    <property type="term" value="F:DNA helicase activity"/>
    <property type="evidence" value="ECO:0007669"/>
    <property type="project" value="UniProtKB-ARBA"/>
</dbReference>
<dbReference type="SMART" id="SM00382">
    <property type="entry name" value="AAA"/>
    <property type="match status" value="1"/>
</dbReference>
<dbReference type="Gene3D" id="2.30.30.940">
    <property type="match status" value="1"/>
</dbReference>
<dbReference type="InterPro" id="IPR027785">
    <property type="entry name" value="UvrD-like_helicase_C"/>
</dbReference>
<proteinExistence type="predicted"/>
<evidence type="ECO:0000313" key="4">
    <source>
        <dbReference type="EMBL" id="QJA86092.1"/>
    </source>
</evidence>
<dbReference type="InterPro" id="IPR050534">
    <property type="entry name" value="Coronavir_polyprotein_1ab"/>
</dbReference>
<dbReference type="Pfam" id="PF13245">
    <property type="entry name" value="AAA_19"/>
    <property type="match status" value="1"/>
</dbReference>
<evidence type="ECO:0000259" key="3">
    <source>
        <dbReference type="SMART" id="SM00382"/>
    </source>
</evidence>
<dbReference type="Gene3D" id="3.40.50.300">
    <property type="entry name" value="P-loop containing nucleotide triphosphate hydrolases"/>
    <property type="match status" value="2"/>
</dbReference>
<dbReference type="InterPro" id="IPR027417">
    <property type="entry name" value="P-loop_NTPase"/>
</dbReference>